<sequence length="110" mass="13023">MTRHVITKFVKVNQNLLSSIEISPSKMYIIFKLSNQTFRLPEESVANFSCSTVLEMHCYIFRNKFLKFSGQEFLRHRNNMAAFQVLHHHLITQVSNKWYLNTFLLDQILG</sequence>
<evidence type="ECO:0000313" key="2">
    <source>
        <dbReference type="Proteomes" id="UP001445076"/>
    </source>
</evidence>
<reference evidence="1 2" key="1">
    <citation type="journal article" date="2024" name="BMC Genomics">
        <title>Genome assembly of redclaw crayfish (Cherax quadricarinatus) provides insights into its immune adaptation and hypoxia tolerance.</title>
        <authorList>
            <person name="Liu Z."/>
            <person name="Zheng J."/>
            <person name="Li H."/>
            <person name="Fang K."/>
            <person name="Wang S."/>
            <person name="He J."/>
            <person name="Zhou D."/>
            <person name="Weng S."/>
            <person name="Chi M."/>
            <person name="Gu Z."/>
            <person name="He J."/>
            <person name="Li F."/>
            <person name="Wang M."/>
        </authorList>
    </citation>
    <scope>NUCLEOTIDE SEQUENCE [LARGE SCALE GENOMIC DNA]</scope>
    <source>
        <strain evidence="1">ZL_2023a</strain>
    </source>
</reference>
<comment type="caution">
    <text evidence="1">The sequence shown here is derived from an EMBL/GenBank/DDBJ whole genome shotgun (WGS) entry which is preliminary data.</text>
</comment>
<proteinExistence type="predicted"/>
<gene>
    <name evidence="1" type="ORF">OTU49_009764</name>
</gene>
<dbReference type="AlphaFoldDB" id="A0AAW0WHU3"/>
<dbReference type="Proteomes" id="UP001445076">
    <property type="component" value="Unassembled WGS sequence"/>
</dbReference>
<protein>
    <submittedName>
        <fullName evidence="1">Uncharacterized protein</fullName>
    </submittedName>
</protein>
<dbReference type="EMBL" id="JARKIK010000076">
    <property type="protein sequence ID" value="KAK8727224.1"/>
    <property type="molecule type" value="Genomic_DNA"/>
</dbReference>
<organism evidence="1 2">
    <name type="scientific">Cherax quadricarinatus</name>
    <name type="common">Australian red claw crayfish</name>
    <dbReference type="NCBI Taxonomy" id="27406"/>
    <lineage>
        <taxon>Eukaryota</taxon>
        <taxon>Metazoa</taxon>
        <taxon>Ecdysozoa</taxon>
        <taxon>Arthropoda</taxon>
        <taxon>Crustacea</taxon>
        <taxon>Multicrustacea</taxon>
        <taxon>Malacostraca</taxon>
        <taxon>Eumalacostraca</taxon>
        <taxon>Eucarida</taxon>
        <taxon>Decapoda</taxon>
        <taxon>Pleocyemata</taxon>
        <taxon>Astacidea</taxon>
        <taxon>Parastacoidea</taxon>
        <taxon>Parastacidae</taxon>
        <taxon>Cherax</taxon>
    </lineage>
</organism>
<evidence type="ECO:0000313" key="1">
    <source>
        <dbReference type="EMBL" id="KAK8727224.1"/>
    </source>
</evidence>
<keyword evidence="2" id="KW-1185">Reference proteome</keyword>
<accession>A0AAW0WHU3</accession>
<name>A0AAW0WHU3_CHEQU</name>